<dbReference type="EMBL" id="JANRMS010000150">
    <property type="protein sequence ID" value="KAJ3545459.1"/>
    <property type="molecule type" value="Genomic_DNA"/>
</dbReference>
<protein>
    <submittedName>
        <fullName evidence="1">Uncharacterized protein</fullName>
    </submittedName>
</protein>
<proteinExistence type="predicted"/>
<keyword evidence="2" id="KW-1185">Reference proteome</keyword>
<sequence length="684" mass="77353">MHLLILGATGKAGQFGYKYALEQGHDVTVIVRDASSIPQHENLTVVIGSVLVETVMDRAFQALDKPVDAVLQFLNPHRETSSPWSKFIGPPRLLADATASAARALRQQGTSTERKPRLVVMNALGVGESRKVTPWITRMIIDHSNVGKTYEDHTAVDAEIEKNCGDQIIWTVALAVGLGQAGLHPVKTFSPTESGASWTITPTMFVSQLFCRPEFLALIFTVTFYFALQYFIHDDQPYPGFPIIGSVPGDWFGVKTKKRWETHAVEIMQDGDRESKGRPFQVLTNLGPTIVLPKQYCDEIRNDSRLSFRGFIERQGMTDYPGLDVVHTGTQDDIIQTAIRKNLNQALGGLTQALSSECKAVLKGNLQSTKDWKETKFIMTATQIAARLSARVFLGERLCHNKDWIEISIRFTVVMMKAQDALRSWPLFLRPFVHYFIPELIYLKRLIRDARKIIEPELEIRMAARPEVTKPEDSLSWLDDVRAGRPFDVVSGQLFLTVAAIHTTSVVMTALMYDLVKNPEYIDLLRQEAISVYAEDKEWRKSAVEYSWPKRAEDSIILSDGIFIPKGAHITMPTYHMRDPKVFGVNADRFDGHRFLRMRQRPGEENRWQFVSTSPEFLSFGHGTHACPGRFFASNEIKIAMVQLLLNFDWRVAGNPPESRFASRFVPDPATLVAYRSRIPEIKL</sequence>
<evidence type="ECO:0000313" key="1">
    <source>
        <dbReference type="EMBL" id="KAJ3545459.1"/>
    </source>
</evidence>
<comment type="caution">
    <text evidence="1">The sequence shown here is derived from an EMBL/GenBank/DDBJ whole genome shotgun (WGS) entry which is preliminary data.</text>
</comment>
<name>A0ACC1SSF6_9HYPO</name>
<dbReference type="Proteomes" id="UP001148629">
    <property type="component" value="Unassembled WGS sequence"/>
</dbReference>
<accession>A0ACC1SSF6</accession>
<evidence type="ECO:0000313" key="2">
    <source>
        <dbReference type="Proteomes" id="UP001148629"/>
    </source>
</evidence>
<reference evidence="1" key="1">
    <citation type="submission" date="2022-08" db="EMBL/GenBank/DDBJ databases">
        <title>Genome Sequence of Fusarium decemcellulare.</title>
        <authorList>
            <person name="Buettner E."/>
        </authorList>
    </citation>
    <scope>NUCLEOTIDE SEQUENCE</scope>
    <source>
        <strain evidence="1">Babe19</strain>
    </source>
</reference>
<gene>
    <name evidence="1" type="ORF">NM208_g2495</name>
</gene>
<organism evidence="1 2">
    <name type="scientific">Fusarium decemcellulare</name>
    <dbReference type="NCBI Taxonomy" id="57161"/>
    <lineage>
        <taxon>Eukaryota</taxon>
        <taxon>Fungi</taxon>
        <taxon>Dikarya</taxon>
        <taxon>Ascomycota</taxon>
        <taxon>Pezizomycotina</taxon>
        <taxon>Sordariomycetes</taxon>
        <taxon>Hypocreomycetidae</taxon>
        <taxon>Hypocreales</taxon>
        <taxon>Nectriaceae</taxon>
        <taxon>Fusarium</taxon>
        <taxon>Fusarium decemcellulare species complex</taxon>
    </lineage>
</organism>